<dbReference type="GeneID" id="63697057"/>
<dbReference type="SUPFAM" id="SSF53335">
    <property type="entry name" value="S-adenosyl-L-methionine-dependent methyltransferases"/>
    <property type="match status" value="1"/>
</dbReference>
<dbReference type="GO" id="GO:0008168">
    <property type="term" value="F:methyltransferase activity"/>
    <property type="evidence" value="ECO:0007669"/>
    <property type="project" value="UniProtKB-KW"/>
</dbReference>
<dbReference type="InterPro" id="IPR029063">
    <property type="entry name" value="SAM-dependent_MTases_sf"/>
</dbReference>
<organism evidence="1 2">
    <name type="scientific">Aspergillus ruber (strain CBS 135680)</name>
    <dbReference type="NCBI Taxonomy" id="1388766"/>
    <lineage>
        <taxon>Eukaryota</taxon>
        <taxon>Fungi</taxon>
        <taxon>Dikarya</taxon>
        <taxon>Ascomycota</taxon>
        <taxon>Pezizomycotina</taxon>
        <taxon>Eurotiomycetes</taxon>
        <taxon>Eurotiomycetidae</taxon>
        <taxon>Eurotiales</taxon>
        <taxon>Aspergillaceae</taxon>
        <taxon>Aspergillus</taxon>
        <taxon>Aspergillus subgen. Aspergillus</taxon>
    </lineage>
</organism>
<accession>A0A017SDX5</accession>
<proteinExistence type="predicted"/>
<keyword evidence="1" id="KW-0808">Transferase</keyword>
<evidence type="ECO:0000313" key="2">
    <source>
        <dbReference type="Proteomes" id="UP000019804"/>
    </source>
</evidence>
<name>A0A017SDX5_ASPRC</name>
<dbReference type="AlphaFoldDB" id="A0A017SDX5"/>
<dbReference type="OrthoDB" id="417697at2759"/>
<dbReference type="Gene3D" id="3.40.50.150">
    <property type="entry name" value="Vaccinia Virus protein VP39"/>
    <property type="match status" value="1"/>
</dbReference>
<dbReference type="GO" id="GO:0032259">
    <property type="term" value="P:methylation"/>
    <property type="evidence" value="ECO:0007669"/>
    <property type="project" value="UniProtKB-KW"/>
</dbReference>
<dbReference type="CDD" id="cd02440">
    <property type="entry name" value="AdoMet_MTases"/>
    <property type="match status" value="1"/>
</dbReference>
<keyword evidence="2" id="KW-1185">Reference proteome</keyword>
<sequence>MGEIQPEIYILSRDAEESARLNRQHEILLEIYGNNLIHPSIPKENLHSVADLATGTGIWLRDAATVLSMWNRNPSSPYYLHGSDISSAQFQPIPAQANAEIQLSLQNCLEPFPAEHHGRYDFVHVRLLVGALRKGEYELAIKNVFDILRPGGYFQWEEIDMNSIRSDISPQPPSLIEARGLLLDSLNKSDLYTKPAGHIKSGAERIGFGNLHIEEYNSTARPHLRDWSRAWLTQGLQSLIPMSLIRLGKASEEDVAKEMAEELMAVFKRECAEVTVGLTMDMVIGRKPERLKNAL</sequence>
<dbReference type="STRING" id="1388766.A0A017SDX5"/>
<reference evidence="2" key="1">
    <citation type="journal article" date="2014" name="Nat. Commun.">
        <title>Genomic adaptations of the halophilic Dead Sea filamentous fungus Eurotium rubrum.</title>
        <authorList>
            <person name="Kis-Papo T."/>
            <person name="Weig A.R."/>
            <person name="Riley R."/>
            <person name="Persoh D."/>
            <person name="Salamov A."/>
            <person name="Sun H."/>
            <person name="Lipzen A."/>
            <person name="Wasser S.P."/>
            <person name="Rambold G."/>
            <person name="Grigoriev I.V."/>
            <person name="Nevo E."/>
        </authorList>
    </citation>
    <scope>NUCLEOTIDE SEQUENCE [LARGE SCALE GENOMIC DNA]</scope>
    <source>
        <strain evidence="2">CBS 135680</strain>
    </source>
</reference>
<protein>
    <submittedName>
        <fullName evidence="1">Putative LaeA-like methyltransferase</fullName>
    </submittedName>
</protein>
<evidence type="ECO:0000313" key="1">
    <source>
        <dbReference type="EMBL" id="EYE95213.1"/>
    </source>
</evidence>
<gene>
    <name evidence="1" type="ORF">EURHEDRAFT_412543</name>
</gene>
<dbReference type="Proteomes" id="UP000019804">
    <property type="component" value="Unassembled WGS sequence"/>
</dbReference>
<dbReference type="RefSeq" id="XP_040638901.1">
    <property type="nucleotide sequence ID" value="XM_040781933.1"/>
</dbReference>
<keyword evidence="1" id="KW-0489">Methyltransferase</keyword>
<dbReference type="HOGENOM" id="CLU_010595_9_6_1"/>
<dbReference type="EMBL" id="KK088423">
    <property type="protein sequence ID" value="EYE95213.1"/>
    <property type="molecule type" value="Genomic_DNA"/>
</dbReference>